<proteinExistence type="predicted"/>
<dbReference type="SUPFAM" id="SSF160574">
    <property type="entry name" value="BT0923-like"/>
    <property type="match status" value="1"/>
</dbReference>
<organism evidence="2 3">
    <name type="scientific">Crenothrix polyspora</name>
    <dbReference type="NCBI Taxonomy" id="360316"/>
    <lineage>
        <taxon>Bacteria</taxon>
        <taxon>Pseudomonadati</taxon>
        <taxon>Pseudomonadota</taxon>
        <taxon>Gammaproteobacteria</taxon>
        <taxon>Methylococcales</taxon>
        <taxon>Crenotrichaceae</taxon>
        <taxon>Crenothrix</taxon>
    </lineage>
</organism>
<keyword evidence="1" id="KW-0732">Signal</keyword>
<dbReference type="EMBL" id="FUKJ01000131">
    <property type="protein sequence ID" value="SJM91299.1"/>
    <property type="molecule type" value="Genomic_DNA"/>
</dbReference>
<sequence length="155" mass="17381">MRHYFLKLSFLVLTACSISAYAEVMSKEAIPEKVMQHLNKKHPKASDISAETTKHFGQDVIEVRLKENNVSAMDIYRANGNYHVSGINIAADDLMFASSRENLKKVFPEYSIKEAFLIVNPNGVGEEFDVTLESGGKQWDVSIDKAGNVEKKEIN</sequence>
<dbReference type="Proteomes" id="UP000195442">
    <property type="component" value="Unassembled WGS sequence"/>
</dbReference>
<feature type="signal peptide" evidence="1">
    <location>
        <begin position="1"/>
        <end position="22"/>
    </location>
</feature>
<feature type="chain" id="PRO_5012932826" description="Beta-lactamase-inhibitor-like PepSY-like domain-containing protein" evidence="1">
    <location>
        <begin position="23"/>
        <end position="155"/>
    </location>
</feature>
<protein>
    <recommendedName>
        <fullName evidence="4">Beta-lactamase-inhibitor-like PepSY-like domain-containing protein</fullName>
    </recommendedName>
</protein>
<gene>
    <name evidence="2" type="ORF">CRENPOLYSF2_2160013</name>
</gene>
<evidence type="ECO:0000313" key="2">
    <source>
        <dbReference type="EMBL" id="SJM91299.1"/>
    </source>
</evidence>
<evidence type="ECO:0000313" key="3">
    <source>
        <dbReference type="Proteomes" id="UP000195442"/>
    </source>
</evidence>
<evidence type="ECO:0000256" key="1">
    <source>
        <dbReference type="SAM" id="SignalP"/>
    </source>
</evidence>
<dbReference type="Gene3D" id="3.10.450.360">
    <property type="match status" value="1"/>
</dbReference>
<reference evidence="3" key="1">
    <citation type="submission" date="2017-02" db="EMBL/GenBank/DDBJ databases">
        <authorList>
            <person name="Daims H."/>
        </authorList>
    </citation>
    <scope>NUCLEOTIDE SEQUENCE [LARGE SCALE GENOMIC DNA]</scope>
</reference>
<keyword evidence="3" id="KW-1185">Reference proteome</keyword>
<accession>A0A1R4H509</accession>
<name>A0A1R4H509_9GAMM</name>
<dbReference type="AlphaFoldDB" id="A0A1R4H509"/>
<evidence type="ECO:0008006" key="4">
    <source>
        <dbReference type="Google" id="ProtNLM"/>
    </source>
</evidence>